<sequence>MEPWVPQGSSQPRGRPMAPSKDVDRDLWRGHHRLLPHPRHNGERFHQWQDVRGSPQPPQDPRADPQQPHYAARPGEWPLPMSSADYYERGYPSQMYLRPGYEDAYRRCHSPTLREEYTYGNYYYRGHPQWLQEERVPRQGSPYIWYEDYGEQKYLNEHHRENRNSPFGTNSDAQFQSTSWNPYKDSPASSSRQEQPGGLFPTRNQKNKPSLTNKSNLLEQHESGLSSSSYELSQYMGDIPKQYEPKASAVWRPVRAGDVSAAGPKTPMKFYIPHVSVSFGPGGQLVCSCPNSPIDGQTALVELHSMEVILNDSEDQEEMRSFSGPLIGEDVHKVDIMTFCQHKAAQSRRSETPESRDLALLWQLLVLLCRQNGSMVGSDIAELLMQDCKKLEKYKRQPPVANLINLSDENWPVLNSGTRNLLTGEIPPMVETPAQVLEKFTNRLYYGRKKEALEWAMKNHLWGHALFLSSKMDPRTYNWVMSGFTSTLALNDPLQTLFQLMSGRIPQAATCCGDKQWGDWRPHLAVILSNQAGDSELYQKAIVTMGDTLAGKGLVEAAHFCYLMAHVSFGHYTVKTDHLVLLGSSHSQEFLKFATTEAIQRTEIFEYCQMLGHSKSFIPSFQVYKLLYASRLADYGLVSQALHYCEVIGAAVLSQGESSHPVLLVELIKLAEKLKLSDPLVLERRHGDRNLEPDWLVQLRRRHKDLEQKVAGDTGVPHSARSDILGTRGTTTDTVYQDLLGQQGNSEDPGHQSALWPTPEQTGIAQSSPQQSFPLQLDPYPAGGIPGHIGVPVPLNSVPETHLPGTSGGISSMAVTGDAEGTVGEDTLQLHPTLGEDTAPQELSQDPDGHKVISEPQALLVPRVQRLSESSTVSAKEDEVSSSDETDKKSSQNAAQRDTKETTKSSGFDWFSWFRGKPKTSGSHSVNSSDSSDSEQESPRASSPHQASLDLSPTSPLESAPLPCVSIFSKDTGGDEIQGFASTGEPVQDTGIGGFSGLKGVSSELYSKPSVLLPPSTLKGAVPLYNPSQVPQAIFMRPGNFVVSVLCCIPSFWNSTYPRTSDQSENRQCCVKSVLGSVKCGQTQWFASWYLQSPKA</sequence>
<name>A0AC58KEV8_CASCN</name>
<gene>
    <name evidence="2" type="primary">Sec16b</name>
</gene>
<dbReference type="RefSeq" id="XP_073903470.1">
    <property type="nucleotide sequence ID" value="XM_074047369.1"/>
</dbReference>
<reference evidence="2" key="1">
    <citation type="submission" date="2025-08" db="UniProtKB">
        <authorList>
            <consortium name="RefSeq"/>
        </authorList>
    </citation>
    <scope>IDENTIFICATION</scope>
</reference>
<protein>
    <submittedName>
        <fullName evidence="2">Protein transport protein Sec16B isoform X1</fullName>
    </submittedName>
</protein>
<dbReference type="Proteomes" id="UP001732720">
    <property type="component" value="Chromosome 11"/>
</dbReference>
<evidence type="ECO:0000313" key="2">
    <source>
        <dbReference type="RefSeq" id="XP_073903470.1"/>
    </source>
</evidence>
<evidence type="ECO:0000313" key="1">
    <source>
        <dbReference type="Proteomes" id="UP001732720"/>
    </source>
</evidence>
<proteinExistence type="predicted"/>
<keyword evidence="1" id="KW-1185">Reference proteome</keyword>
<accession>A0AC58KEV8</accession>
<organism evidence="1 2">
    <name type="scientific">Castor canadensis</name>
    <name type="common">American beaver</name>
    <dbReference type="NCBI Taxonomy" id="51338"/>
    <lineage>
        <taxon>Eukaryota</taxon>
        <taxon>Metazoa</taxon>
        <taxon>Chordata</taxon>
        <taxon>Craniata</taxon>
        <taxon>Vertebrata</taxon>
        <taxon>Euteleostomi</taxon>
        <taxon>Mammalia</taxon>
        <taxon>Eutheria</taxon>
        <taxon>Euarchontoglires</taxon>
        <taxon>Glires</taxon>
        <taxon>Rodentia</taxon>
        <taxon>Castorimorpha</taxon>
        <taxon>Castoridae</taxon>
        <taxon>Castor</taxon>
    </lineage>
</organism>